<comment type="caution">
    <text evidence="1">The sequence shown here is derived from an EMBL/GenBank/DDBJ whole genome shotgun (WGS) entry which is preliminary data.</text>
</comment>
<name>A0A834E6Q4_9CHIR</name>
<dbReference type="AlphaFoldDB" id="A0A834E6Q4"/>
<protein>
    <submittedName>
        <fullName evidence="1">Uncharacterized protein</fullName>
    </submittedName>
</protein>
<sequence>MVPFLKEPTGTQAIPTRGCTGAGEVRRPGNAGGAPAQLGARRILESFQLQKKPVFQLRPEEEWELVEGRGGEGDRRGGEGNVLPSLECSRCCRRLGPAALGEVRRVRRDRWAEPAGLIWRVRQWRRPSPLS</sequence>
<evidence type="ECO:0000313" key="1">
    <source>
        <dbReference type="EMBL" id="KAF6109855.1"/>
    </source>
</evidence>
<reference evidence="1 2" key="1">
    <citation type="journal article" date="2020" name="Nature">
        <title>Six reference-quality genomes reveal evolution of bat adaptations.</title>
        <authorList>
            <person name="Jebb D."/>
            <person name="Huang Z."/>
            <person name="Pippel M."/>
            <person name="Hughes G.M."/>
            <person name="Lavrichenko K."/>
            <person name="Devanna P."/>
            <person name="Winkler S."/>
            <person name="Jermiin L.S."/>
            <person name="Skirmuntt E.C."/>
            <person name="Katzourakis A."/>
            <person name="Burkitt-Gray L."/>
            <person name="Ray D.A."/>
            <person name="Sullivan K.A.M."/>
            <person name="Roscito J.G."/>
            <person name="Kirilenko B.M."/>
            <person name="Davalos L.M."/>
            <person name="Corthals A.P."/>
            <person name="Power M.L."/>
            <person name="Jones G."/>
            <person name="Ransome R.D."/>
            <person name="Dechmann D.K.N."/>
            <person name="Locatelli A.G."/>
            <person name="Puechmaille S.J."/>
            <person name="Fedrigo O."/>
            <person name="Jarvis E.D."/>
            <person name="Hiller M."/>
            <person name="Vernes S.C."/>
            <person name="Myers E.W."/>
            <person name="Teeling E.C."/>
        </authorList>
    </citation>
    <scope>NUCLEOTIDE SEQUENCE [LARGE SCALE GENOMIC DNA]</scope>
    <source>
        <strain evidence="1">Bat1K_MPI-CBG_1</strain>
    </source>
</reference>
<dbReference type="EMBL" id="JABVXQ010000005">
    <property type="protein sequence ID" value="KAF6109855.1"/>
    <property type="molecule type" value="Genomic_DNA"/>
</dbReference>
<evidence type="ECO:0000313" key="2">
    <source>
        <dbReference type="Proteomes" id="UP000664940"/>
    </source>
</evidence>
<organism evidence="1 2">
    <name type="scientific">Phyllostomus discolor</name>
    <name type="common">pale spear-nosed bat</name>
    <dbReference type="NCBI Taxonomy" id="89673"/>
    <lineage>
        <taxon>Eukaryota</taxon>
        <taxon>Metazoa</taxon>
        <taxon>Chordata</taxon>
        <taxon>Craniata</taxon>
        <taxon>Vertebrata</taxon>
        <taxon>Euteleostomi</taxon>
        <taxon>Mammalia</taxon>
        <taxon>Eutheria</taxon>
        <taxon>Laurasiatheria</taxon>
        <taxon>Chiroptera</taxon>
        <taxon>Yangochiroptera</taxon>
        <taxon>Phyllostomidae</taxon>
        <taxon>Phyllostominae</taxon>
        <taxon>Phyllostomus</taxon>
    </lineage>
</organism>
<gene>
    <name evidence="1" type="ORF">HJG60_011046</name>
</gene>
<dbReference type="Proteomes" id="UP000664940">
    <property type="component" value="Unassembled WGS sequence"/>
</dbReference>
<proteinExistence type="predicted"/>
<accession>A0A834E6Q4</accession>